<evidence type="ECO:0000256" key="1">
    <source>
        <dbReference type="ARBA" id="ARBA00023122"/>
    </source>
</evidence>
<reference evidence="4 5" key="1">
    <citation type="submission" date="2020-04" db="EMBL/GenBank/DDBJ databases">
        <title>Usitatibacter rugosus gen. nov., sp. nov. and Usitatibacter palustris sp. nov., novel members of Usitatibacteraceae fam. nov. within the order Nitrosomonadales isolated from soil.</title>
        <authorList>
            <person name="Huber K.J."/>
            <person name="Neumann-Schaal M."/>
            <person name="Geppert A."/>
            <person name="Luckner M."/>
            <person name="Wanner G."/>
            <person name="Overmann J."/>
        </authorList>
    </citation>
    <scope>NUCLEOTIDE SEQUENCE [LARGE SCALE GENOMIC DNA]</scope>
    <source>
        <strain evidence="4 5">Swamp67</strain>
    </source>
</reference>
<evidence type="ECO:0000259" key="3">
    <source>
        <dbReference type="PROSITE" id="PS51371"/>
    </source>
</evidence>
<dbReference type="Gene3D" id="3.10.580.10">
    <property type="entry name" value="CBS-domain"/>
    <property type="match status" value="1"/>
</dbReference>
<dbReference type="PROSITE" id="PS51371">
    <property type="entry name" value="CBS"/>
    <property type="match status" value="2"/>
</dbReference>
<dbReference type="Pfam" id="PF00571">
    <property type="entry name" value="CBS"/>
    <property type="match status" value="2"/>
</dbReference>
<organism evidence="4 5">
    <name type="scientific">Usitatibacter palustris</name>
    <dbReference type="NCBI Taxonomy" id="2732487"/>
    <lineage>
        <taxon>Bacteria</taxon>
        <taxon>Pseudomonadati</taxon>
        <taxon>Pseudomonadota</taxon>
        <taxon>Betaproteobacteria</taxon>
        <taxon>Nitrosomonadales</taxon>
        <taxon>Usitatibacteraceae</taxon>
        <taxon>Usitatibacter</taxon>
    </lineage>
</organism>
<keyword evidence="1 2" id="KW-0129">CBS domain</keyword>
<sequence length="146" mass="15722">MNKVSEMMTREVALIDPDKSICDAAKLMAECGAGVIPVGENDRLIGVITDRDIAIRAVANGLSPETTVRQVMSNEVLYCYEDQTVDEVATNMGDQQVRRLPVLNRAKRLVGIVSLGDLAVKVAPKTTGEALADISRPGGARDQTMH</sequence>
<evidence type="ECO:0000313" key="4">
    <source>
        <dbReference type="EMBL" id="QJR16668.1"/>
    </source>
</evidence>
<gene>
    <name evidence="4" type="primary">hrp1</name>
    <name evidence="4" type="ORF">DSM104440_03504</name>
</gene>
<name>A0A6M4HD71_9PROT</name>
<evidence type="ECO:0000313" key="5">
    <source>
        <dbReference type="Proteomes" id="UP000503096"/>
    </source>
</evidence>
<keyword evidence="5" id="KW-1185">Reference proteome</keyword>
<dbReference type="SMART" id="SM00116">
    <property type="entry name" value="CBS"/>
    <property type="match status" value="2"/>
</dbReference>
<dbReference type="PANTHER" id="PTHR43080:SF2">
    <property type="entry name" value="CBS DOMAIN-CONTAINING PROTEIN"/>
    <property type="match status" value="1"/>
</dbReference>
<dbReference type="EMBL" id="CP053073">
    <property type="protein sequence ID" value="QJR16668.1"/>
    <property type="molecule type" value="Genomic_DNA"/>
</dbReference>
<dbReference type="SUPFAM" id="SSF54631">
    <property type="entry name" value="CBS-domain pair"/>
    <property type="match status" value="1"/>
</dbReference>
<dbReference type="PANTHER" id="PTHR43080">
    <property type="entry name" value="CBS DOMAIN-CONTAINING PROTEIN CBSX3, MITOCHONDRIAL"/>
    <property type="match status" value="1"/>
</dbReference>
<feature type="domain" description="CBS" evidence="3">
    <location>
        <begin position="8"/>
        <end position="65"/>
    </location>
</feature>
<evidence type="ECO:0000256" key="2">
    <source>
        <dbReference type="PROSITE-ProRule" id="PRU00703"/>
    </source>
</evidence>
<dbReference type="AlphaFoldDB" id="A0A6M4HD71"/>
<proteinExistence type="predicted"/>
<dbReference type="InterPro" id="IPR046342">
    <property type="entry name" value="CBS_dom_sf"/>
</dbReference>
<protein>
    <submittedName>
        <fullName evidence="4">Hypoxic response protein 1</fullName>
    </submittedName>
</protein>
<dbReference type="KEGG" id="upl:DSM104440_03504"/>
<dbReference type="InterPro" id="IPR051257">
    <property type="entry name" value="Diverse_CBS-Domain"/>
</dbReference>
<dbReference type="Proteomes" id="UP000503096">
    <property type="component" value="Chromosome"/>
</dbReference>
<dbReference type="CDD" id="cd04622">
    <property type="entry name" value="CBS_pair_HRP1_like"/>
    <property type="match status" value="1"/>
</dbReference>
<dbReference type="RefSeq" id="WP_212758125.1">
    <property type="nucleotide sequence ID" value="NZ_CP053073.1"/>
</dbReference>
<dbReference type="InParanoid" id="A0A6M4HD71"/>
<accession>A0A6M4HD71</accession>
<feature type="domain" description="CBS" evidence="3">
    <location>
        <begin position="72"/>
        <end position="131"/>
    </location>
</feature>
<dbReference type="InterPro" id="IPR000644">
    <property type="entry name" value="CBS_dom"/>
</dbReference>